<dbReference type="STRING" id="88036.D8QTS7"/>
<reference evidence="1 2" key="1">
    <citation type="journal article" date="2011" name="Science">
        <title>The Selaginella genome identifies genetic changes associated with the evolution of vascular plants.</title>
        <authorList>
            <person name="Banks J.A."/>
            <person name="Nishiyama T."/>
            <person name="Hasebe M."/>
            <person name="Bowman J.L."/>
            <person name="Gribskov M."/>
            <person name="dePamphilis C."/>
            <person name="Albert V.A."/>
            <person name="Aono N."/>
            <person name="Aoyama T."/>
            <person name="Ambrose B.A."/>
            <person name="Ashton N.W."/>
            <person name="Axtell M.J."/>
            <person name="Barker E."/>
            <person name="Barker M.S."/>
            <person name="Bennetzen J.L."/>
            <person name="Bonawitz N.D."/>
            <person name="Chapple C."/>
            <person name="Cheng C."/>
            <person name="Correa L.G."/>
            <person name="Dacre M."/>
            <person name="DeBarry J."/>
            <person name="Dreyer I."/>
            <person name="Elias M."/>
            <person name="Engstrom E.M."/>
            <person name="Estelle M."/>
            <person name="Feng L."/>
            <person name="Finet C."/>
            <person name="Floyd S.K."/>
            <person name="Frommer W.B."/>
            <person name="Fujita T."/>
            <person name="Gramzow L."/>
            <person name="Gutensohn M."/>
            <person name="Harholt J."/>
            <person name="Hattori M."/>
            <person name="Heyl A."/>
            <person name="Hirai T."/>
            <person name="Hiwatashi Y."/>
            <person name="Ishikawa M."/>
            <person name="Iwata M."/>
            <person name="Karol K.G."/>
            <person name="Koehler B."/>
            <person name="Kolukisaoglu U."/>
            <person name="Kubo M."/>
            <person name="Kurata T."/>
            <person name="Lalonde S."/>
            <person name="Li K."/>
            <person name="Li Y."/>
            <person name="Litt A."/>
            <person name="Lyons E."/>
            <person name="Manning G."/>
            <person name="Maruyama T."/>
            <person name="Michael T.P."/>
            <person name="Mikami K."/>
            <person name="Miyazaki S."/>
            <person name="Morinaga S."/>
            <person name="Murata T."/>
            <person name="Mueller-Roeber B."/>
            <person name="Nelson D.R."/>
            <person name="Obara M."/>
            <person name="Oguri Y."/>
            <person name="Olmstead R.G."/>
            <person name="Onodera N."/>
            <person name="Petersen B.L."/>
            <person name="Pils B."/>
            <person name="Prigge M."/>
            <person name="Rensing S.A."/>
            <person name="Riano-Pachon D.M."/>
            <person name="Roberts A.W."/>
            <person name="Sato Y."/>
            <person name="Scheller H.V."/>
            <person name="Schulz B."/>
            <person name="Schulz C."/>
            <person name="Shakirov E.V."/>
            <person name="Shibagaki N."/>
            <person name="Shinohara N."/>
            <person name="Shippen D.E."/>
            <person name="Soerensen I."/>
            <person name="Sotooka R."/>
            <person name="Sugimoto N."/>
            <person name="Sugita M."/>
            <person name="Sumikawa N."/>
            <person name="Tanurdzic M."/>
            <person name="Theissen G."/>
            <person name="Ulvskov P."/>
            <person name="Wakazuki S."/>
            <person name="Weng J.K."/>
            <person name="Willats W.W."/>
            <person name="Wipf D."/>
            <person name="Wolf P.G."/>
            <person name="Yang L."/>
            <person name="Zimmer A.D."/>
            <person name="Zhu Q."/>
            <person name="Mitros T."/>
            <person name="Hellsten U."/>
            <person name="Loque D."/>
            <person name="Otillar R."/>
            <person name="Salamov A."/>
            <person name="Schmutz J."/>
            <person name="Shapiro H."/>
            <person name="Lindquist E."/>
            <person name="Lucas S."/>
            <person name="Rokhsar D."/>
            <person name="Grigoriev I.V."/>
        </authorList>
    </citation>
    <scope>NUCLEOTIDE SEQUENCE [LARGE SCALE GENOMIC DNA]</scope>
</reference>
<protein>
    <submittedName>
        <fullName evidence="1">Uncharacterized protein</fullName>
    </submittedName>
</protein>
<dbReference type="AlphaFoldDB" id="D8QTS7"/>
<name>D8QTS7_SELML</name>
<gene>
    <name evidence="1" type="ORF">SELMODRAFT_77656</name>
</gene>
<dbReference type="HOGENOM" id="CLU_2125376_0_0_1"/>
<accession>D8QTS7</accession>
<sequence length="114" mass="13215">LSFHPKRPWILASLHTGRISHRSLRRARWVTASIFTGVSLFSSREVSHEPAFSSLIDISIDLTTRLKGLELQGCCWGLYQFHQGARDDQTIRTWNWRSLHRCIRRLVVCEISAL</sequence>
<evidence type="ECO:0000313" key="2">
    <source>
        <dbReference type="Proteomes" id="UP000001514"/>
    </source>
</evidence>
<dbReference type="Proteomes" id="UP000001514">
    <property type="component" value="Unassembled WGS sequence"/>
</dbReference>
<feature type="non-terminal residue" evidence="1">
    <location>
        <position position="1"/>
    </location>
</feature>
<dbReference type="KEGG" id="smo:SELMODRAFT_77656"/>
<organism evidence="2">
    <name type="scientific">Selaginella moellendorffii</name>
    <name type="common">Spikemoss</name>
    <dbReference type="NCBI Taxonomy" id="88036"/>
    <lineage>
        <taxon>Eukaryota</taxon>
        <taxon>Viridiplantae</taxon>
        <taxon>Streptophyta</taxon>
        <taxon>Embryophyta</taxon>
        <taxon>Tracheophyta</taxon>
        <taxon>Lycopodiopsida</taxon>
        <taxon>Selaginellales</taxon>
        <taxon>Selaginellaceae</taxon>
        <taxon>Selaginella</taxon>
    </lineage>
</organism>
<dbReference type="EMBL" id="GL377566">
    <property type="protein sequence ID" value="EFJ37165.1"/>
    <property type="molecule type" value="Genomic_DNA"/>
</dbReference>
<proteinExistence type="predicted"/>
<keyword evidence="2" id="KW-1185">Reference proteome</keyword>
<dbReference type="InParanoid" id="D8QTS7"/>
<evidence type="ECO:0000313" key="1">
    <source>
        <dbReference type="EMBL" id="EFJ37165.1"/>
    </source>
</evidence>